<comment type="caution">
    <text evidence="1">The sequence shown here is derived from an EMBL/GenBank/DDBJ whole genome shotgun (WGS) entry which is preliminary data.</text>
</comment>
<dbReference type="EMBL" id="CAMXCS010000001">
    <property type="protein sequence ID" value="CAI3931406.1"/>
    <property type="molecule type" value="Genomic_DNA"/>
</dbReference>
<reference evidence="1" key="1">
    <citation type="submission" date="2022-10" db="EMBL/GenBank/DDBJ databases">
        <authorList>
            <person name="Botero Cardona J."/>
        </authorList>
    </citation>
    <scope>NUCLEOTIDE SEQUENCE</scope>
    <source>
        <strain evidence="1">LMG 31819</strain>
        <strain evidence="2">R-53529</strain>
    </source>
</reference>
<proteinExistence type="predicted"/>
<sequence length="108" mass="12693">MSNNIIIDNIEVLLTDFLDCNMKLLLKIRLEHDLDQGLIKEYLHLLNKICINYESAQMLPKVLVNALINARDTIEGAIGYFLTEDDRQKMKYLSLNFYRLMERVLSEE</sequence>
<evidence type="ECO:0000313" key="2">
    <source>
        <dbReference type="EMBL" id="CAI3931406.1"/>
    </source>
</evidence>
<dbReference type="AlphaFoldDB" id="A0A9W4TN24"/>
<evidence type="ECO:0000313" key="1">
    <source>
        <dbReference type="EMBL" id="CAI3929543.1"/>
    </source>
</evidence>
<protein>
    <submittedName>
        <fullName evidence="1">Uncharacterized protein</fullName>
    </submittedName>
</protein>
<evidence type="ECO:0000313" key="4">
    <source>
        <dbReference type="Proteomes" id="UP001154259"/>
    </source>
</evidence>
<gene>
    <name evidence="2" type="ORF">R53529_LOCUS548</name>
    <name evidence="1" type="ORF">R53530_LOCUS553</name>
</gene>
<keyword evidence="4" id="KW-1185">Reference proteome</keyword>
<dbReference type="Proteomes" id="UP001154259">
    <property type="component" value="Unassembled WGS sequence"/>
</dbReference>
<organism evidence="1 3">
    <name type="scientific">Commensalibacter communis</name>
    <dbReference type="NCBI Taxonomy" id="2972786"/>
    <lineage>
        <taxon>Bacteria</taxon>
        <taxon>Pseudomonadati</taxon>
        <taxon>Pseudomonadota</taxon>
        <taxon>Alphaproteobacteria</taxon>
        <taxon>Acetobacterales</taxon>
        <taxon>Acetobacteraceae</taxon>
    </lineage>
</organism>
<accession>A0A9W4TN24</accession>
<evidence type="ECO:0000313" key="3">
    <source>
        <dbReference type="Proteomes" id="UP001154255"/>
    </source>
</evidence>
<name>A0A9W4TN24_9PROT</name>
<dbReference type="Proteomes" id="UP001154255">
    <property type="component" value="Unassembled WGS sequence"/>
</dbReference>
<dbReference type="EMBL" id="CAMXCM010000001">
    <property type="protein sequence ID" value="CAI3929543.1"/>
    <property type="molecule type" value="Genomic_DNA"/>
</dbReference>